<feature type="transmembrane region" description="Helical" evidence="1">
    <location>
        <begin position="38"/>
        <end position="57"/>
    </location>
</feature>
<dbReference type="Pfam" id="PF19588">
    <property type="entry name" value="SxtJ"/>
    <property type="match status" value="1"/>
</dbReference>
<dbReference type="InterPro" id="IPR045781">
    <property type="entry name" value="SxtJ"/>
</dbReference>
<comment type="caution">
    <text evidence="2">The sequence shown here is derived from an EMBL/GenBank/DDBJ whole genome shotgun (WGS) entry which is preliminary data.</text>
</comment>
<sequence>MNQINKKEINTFFVLFGGVVILIFGFFFPWLFEYSIPVWPFIIAIISCLVLFASFGIKKKLFNGWMRFAGVLGKINTFLILGLLFFIVITPFGFVLRKLNKLEIIPDQGEPKNSYIVQSDHMKVFDFERPF</sequence>
<protein>
    <recommendedName>
        <fullName evidence="4">SxtJ</fullName>
    </recommendedName>
</protein>
<keyword evidence="1" id="KW-0812">Transmembrane</keyword>
<proteinExistence type="predicted"/>
<dbReference type="EMBL" id="JAGSOY010000001">
    <property type="protein sequence ID" value="MBU2709490.1"/>
    <property type="molecule type" value="Genomic_DNA"/>
</dbReference>
<keyword evidence="3" id="KW-1185">Reference proteome</keyword>
<feature type="transmembrane region" description="Helical" evidence="1">
    <location>
        <begin position="78"/>
        <end position="96"/>
    </location>
</feature>
<dbReference type="Proteomes" id="UP000690515">
    <property type="component" value="Unassembled WGS sequence"/>
</dbReference>
<gene>
    <name evidence="2" type="ORF">KCG35_00300</name>
</gene>
<accession>A0ABS5Z605</accession>
<keyword evidence="1" id="KW-1133">Transmembrane helix</keyword>
<feature type="transmembrane region" description="Helical" evidence="1">
    <location>
        <begin position="12"/>
        <end position="32"/>
    </location>
</feature>
<evidence type="ECO:0000313" key="2">
    <source>
        <dbReference type="EMBL" id="MBU2709490.1"/>
    </source>
</evidence>
<organism evidence="2 3">
    <name type="scientific">Zooshikella harenae</name>
    <dbReference type="NCBI Taxonomy" id="2827238"/>
    <lineage>
        <taxon>Bacteria</taxon>
        <taxon>Pseudomonadati</taxon>
        <taxon>Pseudomonadota</taxon>
        <taxon>Gammaproteobacteria</taxon>
        <taxon>Oceanospirillales</taxon>
        <taxon>Zooshikellaceae</taxon>
        <taxon>Zooshikella</taxon>
    </lineage>
</organism>
<dbReference type="RefSeq" id="WP_215817659.1">
    <property type="nucleotide sequence ID" value="NZ_JAGSOY010000001.1"/>
</dbReference>
<evidence type="ECO:0000256" key="1">
    <source>
        <dbReference type="SAM" id="Phobius"/>
    </source>
</evidence>
<reference evidence="2 3" key="1">
    <citation type="submission" date="2021-04" db="EMBL/GenBank/DDBJ databases">
        <authorList>
            <person name="Pira H."/>
            <person name="Risdian C."/>
            <person name="Wink J."/>
        </authorList>
    </citation>
    <scope>NUCLEOTIDE SEQUENCE [LARGE SCALE GENOMIC DNA]</scope>
    <source>
        <strain evidence="2 3">WH53</strain>
    </source>
</reference>
<evidence type="ECO:0000313" key="3">
    <source>
        <dbReference type="Proteomes" id="UP000690515"/>
    </source>
</evidence>
<keyword evidence="1" id="KW-0472">Membrane</keyword>
<name>A0ABS5Z605_9GAMM</name>
<evidence type="ECO:0008006" key="4">
    <source>
        <dbReference type="Google" id="ProtNLM"/>
    </source>
</evidence>